<dbReference type="AlphaFoldDB" id="A0A3B7R5Y6"/>
<protein>
    <recommendedName>
        <fullName evidence="3">Intracellular proteinase inhibitor BsuPI domain-containing protein</fullName>
    </recommendedName>
</protein>
<sequence>MLGSGCVRNIQVPQATPQYGLQLRIRLPQIKPSTTLDTVRVALELTNTNDEPYVVSSPARPQATLPVAYIDGAPRAWQMHMRRGKDVRVTIPARGTYRATYDLPMSAFAGERREAGKQYQLQLLYHPKVYGPKGHRSTFVEIQSNRLSF</sequence>
<organism evidence="1 2">
    <name type="scientific">Hymenobacter oligotrophus</name>
    <dbReference type="NCBI Taxonomy" id="2319843"/>
    <lineage>
        <taxon>Bacteria</taxon>
        <taxon>Pseudomonadati</taxon>
        <taxon>Bacteroidota</taxon>
        <taxon>Cytophagia</taxon>
        <taxon>Cytophagales</taxon>
        <taxon>Hymenobacteraceae</taxon>
        <taxon>Hymenobacter</taxon>
    </lineage>
</organism>
<reference evidence="1 2" key="1">
    <citation type="submission" date="2018-09" db="EMBL/GenBank/DDBJ databases">
        <title>Hymenobacter medium sp. nov., isolated from R2A medium.</title>
        <authorList>
            <person name="Yingchao G."/>
        </authorList>
    </citation>
    <scope>NUCLEOTIDE SEQUENCE [LARGE SCALE GENOMIC DNA]</scope>
    <source>
        <strain evidence="2">sh-6</strain>
    </source>
</reference>
<dbReference type="KEGG" id="hyh:D3Y59_06755"/>
<dbReference type="Proteomes" id="UP000262802">
    <property type="component" value="Chromosome"/>
</dbReference>
<proteinExistence type="predicted"/>
<evidence type="ECO:0000313" key="2">
    <source>
        <dbReference type="Proteomes" id="UP000262802"/>
    </source>
</evidence>
<gene>
    <name evidence="1" type="ORF">D3Y59_06755</name>
</gene>
<accession>A0A3B7R5Y6</accession>
<keyword evidence="2" id="KW-1185">Reference proteome</keyword>
<dbReference type="EMBL" id="CP032317">
    <property type="protein sequence ID" value="AYA36781.1"/>
    <property type="molecule type" value="Genomic_DNA"/>
</dbReference>
<evidence type="ECO:0008006" key="3">
    <source>
        <dbReference type="Google" id="ProtNLM"/>
    </source>
</evidence>
<dbReference type="OrthoDB" id="880286at2"/>
<name>A0A3B7R5Y6_9BACT</name>
<evidence type="ECO:0000313" key="1">
    <source>
        <dbReference type="EMBL" id="AYA36781.1"/>
    </source>
</evidence>